<gene>
    <name evidence="1" type="ORF">M430DRAFT_20431</name>
</gene>
<accession>A0A2T3AYJ1</accession>
<proteinExistence type="predicted"/>
<evidence type="ECO:0000313" key="1">
    <source>
        <dbReference type="EMBL" id="PSS15123.1"/>
    </source>
</evidence>
<reference evidence="1 2" key="1">
    <citation type="journal article" date="2018" name="New Phytol.">
        <title>Comparative genomics and transcriptomics depict ericoid mycorrhizal fungi as versatile saprotrophs and plant mutualists.</title>
        <authorList>
            <person name="Martino E."/>
            <person name="Morin E."/>
            <person name="Grelet G.A."/>
            <person name="Kuo A."/>
            <person name="Kohler A."/>
            <person name="Daghino S."/>
            <person name="Barry K.W."/>
            <person name="Cichocki N."/>
            <person name="Clum A."/>
            <person name="Dockter R.B."/>
            <person name="Hainaut M."/>
            <person name="Kuo R.C."/>
            <person name="LaButti K."/>
            <person name="Lindahl B.D."/>
            <person name="Lindquist E.A."/>
            <person name="Lipzen A."/>
            <person name="Khouja H.R."/>
            <person name="Magnuson J."/>
            <person name="Murat C."/>
            <person name="Ohm R.A."/>
            <person name="Singer S.W."/>
            <person name="Spatafora J.W."/>
            <person name="Wang M."/>
            <person name="Veneault-Fourrey C."/>
            <person name="Henrissat B."/>
            <person name="Grigoriev I.V."/>
            <person name="Martin F.M."/>
            <person name="Perotto S."/>
        </authorList>
    </citation>
    <scope>NUCLEOTIDE SEQUENCE [LARGE SCALE GENOMIC DNA]</scope>
    <source>
        <strain evidence="1 2">ATCC 22711</strain>
    </source>
</reference>
<evidence type="ECO:0000313" key="2">
    <source>
        <dbReference type="Proteomes" id="UP000241818"/>
    </source>
</evidence>
<dbReference type="GeneID" id="36572377"/>
<dbReference type="InParanoid" id="A0A2T3AYJ1"/>
<dbReference type="RefSeq" id="XP_024719722.1">
    <property type="nucleotide sequence ID" value="XM_024864296.1"/>
</dbReference>
<protein>
    <submittedName>
        <fullName evidence="1">Uncharacterized protein</fullName>
    </submittedName>
</protein>
<dbReference type="Proteomes" id="UP000241818">
    <property type="component" value="Unassembled WGS sequence"/>
</dbReference>
<organism evidence="1 2">
    <name type="scientific">Amorphotheca resinae ATCC 22711</name>
    <dbReference type="NCBI Taxonomy" id="857342"/>
    <lineage>
        <taxon>Eukaryota</taxon>
        <taxon>Fungi</taxon>
        <taxon>Dikarya</taxon>
        <taxon>Ascomycota</taxon>
        <taxon>Pezizomycotina</taxon>
        <taxon>Leotiomycetes</taxon>
        <taxon>Helotiales</taxon>
        <taxon>Amorphothecaceae</taxon>
        <taxon>Amorphotheca</taxon>
    </lineage>
</organism>
<keyword evidence="2" id="KW-1185">Reference proteome</keyword>
<name>A0A2T3AYJ1_AMORE</name>
<dbReference type="AlphaFoldDB" id="A0A2T3AYJ1"/>
<dbReference type="EMBL" id="KZ679013">
    <property type="protein sequence ID" value="PSS15123.1"/>
    <property type="molecule type" value="Genomic_DNA"/>
</dbReference>
<sequence>MHYVWAEIDRDALGCLQGKTLLVQRESFPSIESFCISTCETELTVSIGRIASVFRSLSGVSVSTRLERAPPFQGRSAIHTTWSELILRGEKRRETTQETDMFNSIARLSDYRRERFNMSEDGCYTASIAAERFRLGVPPSFPPVVGIGSRNAGCVGIPMEAAQ</sequence>